<dbReference type="PANTHER" id="PTHR32060:SF30">
    <property type="entry name" value="CARBOXY-TERMINAL PROCESSING PROTEASE CTPA"/>
    <property type="match status" value="1"/>
</dbReference>
<dbReference type="Pfam" id="PF22694">
    <property type="entry name" value="CtpB_N-like"/>
    <property type="match status" value="1"/>
</dbReference>
<feature type="region of interest" description="Disordered" evidence="6">
    <location>
        <begin position="403"/>
        <end position="422"/>
    </location>
</feature>
<feature type="compositionally biased region" description="Basic and acidic residues" evidence="6">
    <location>
        <begin position="429"/>
        <end position="443"/>
    </location>
</feature>
<comment type="caution">
    <text evidence="9">The sequence shown here is derived from an EMBL/GenBank/DDBJ whole genome shotgun (WGS) entry which is preliminary data.</text>
</comment>
<evidence type="ECO:0000313" key="9">
    <source>
        <dbReference type="EMBL" id="CAG9163381.1"/>
    </source>
</evidence>
<feature type="domain" description="PDZ" evidence="8">
    <location>
        <begin position="88"/>
        <end position="156"/>
    </location>
</feature>
<organism evidence="9 10">
    <name type="scientific">Cupriavidus pinatubonensis</name>
    <dbReference type="NCBI Taxonomy" id="248026"/>
    <lineage>
        <taxon>Bacteria</taxon>
        <taxon>Pseudomonadati</taxon>
        <taxon>Pseudomonadota</taxon>
        <taxon>Betaproteobacteria</taxon>
        <taxon>Burkholderiales</taxon>
        <taxon>Burkholderiaceae</taxon>
        <taxon>Cupriavidus</taxon>
    </lineage>
</organism>
<dbReference type="SUPFAM" id="SSF50156">
    <property type="entry name" value="PDZ domain-like"/>
    <property type="match status" value="1"/>
</dbReference>
<dbReference type="InterPro" id="IPR004447">
    <property type="entry name" value="Peptidase_S41A"/>
</dbReference>
<evidence type="ECO:0000256" key="6">
    <source>
        <dbReference type="SAM" id="MobiDB-lite"/>
    </source>
</evidence>
<evidence type="ECO:0000256" key="5">
    <source>
        <dbReference type="RuleBase" id="RU004404"/>
    </source>
</evidence>
<keyword evidence="4 5" id="KW-0720">Serine protease</keyword>
<dbReference type="Gene3D" id="2.30.42.10">
    <property type="match status" value="1"/>
</dbReference>
<dbReference type="SUPFAM" id="SSF52096">
    <property type="entry name" value="ClpP/crotonase"/>
    <property type="match status" value="1"/>
</dbReference>
<dbReference type="InterPro" id="IPR005151">
    <property type="entry name" value="Tail-specific_protease"/>
</dbReference>
<dbReference type="Pfam" id="PF03572">
    <property type="entry name" value="Peptidase_S41"/>
    <property type="match status" value="1"/>
</dbReference>
<gene>
    <name evidence="9" type="ORF">LMG23994_00055</name>
</gene>
<evidence type="ECO:0000259" key="8">
    <source>
        <dbReference type="PROSITE" id="PS50106"/>
    </source>
</evidence>
<feature type="compositionally biased region" description="Low complexity" evidence="6">
    <location>
        <begin position="490"/>
        <end position="506"/>
    </location>
</feature>
<proteinExistence type="inferred from homology"/>
<dbReference type="Gene3D" id="3.90.226.10">
    <property type="entry name" value="2-enoyl-CoA Hydratase, Chain A, domain 1"/>
    <property type="match status" value="1"/>
</dbReference>
<feature type="chain" id="PRO_5046379252" description="PDZ domain-containing protein" evidence="7">
    <location>
        <begin position="30"/>
        <end position="532"/>
    </location>
</feature>
<dbReference type="SMART" id="SM00245">
    <property type="entry name" value="TSPc"/>
    <property type="match status" value="1"/>
</dbReference>
<dbReference type="PROSITE" id="PS50106">
    <property type="entry name" value="PDZ"/>
    <property type="match status" value="1"/>
</dbReference>
<keyword evidence="10" id="KW-1185">Reference proteome</keyword>
<evidence type="ECO:0000256" key="7">
    <source>
        <dbReference type="SAM" id="SignalP"/>
    </source>
</evidence>
<reference evidence="9 10" key="1">
    <citation type="submission" date="2021-08" db="EMBL/GenBank/DDBJ databases">
        <authorList>
            <person name="Peeters C."/>
        </authorList>
    </citation>
    <scope>NUCLEOTIDE SEQUENCE [LARGE SCALE GENOMIC DNA]</scope>
    <source>
        <strain evidence="9 10">LMG 23994</strain>
    </source>
</reference>
<dbReference type="Gene3D" id="3.30.750.44">
    <property type="match status" value="1"/>
</dbReference>
<keyword evidence="3 5" id="KW-0378">Hydrolase</keyword>
<keyword evidence="7" id="KW-0732">Signal</keyword>
<dbReference type="InterPro" id="IPR029045">
    <property type="entry name" value="ClpP/crotonase-like_dom_sf"/>
</dbReference>
<comment type="similarity">
    <text evidence="1 5">Belongs to the peptidase S41A family.</text>
</comment>
<dbReference type="InterPro" id="IPR055210">
    <property type="entry name" value="CtpA/B_N"/>
</dbReference>
<dbReference type="RefSeq" id="WP_223998722.1">
    <property type="nucleotide sequence ID" value="NZ_CAJZAF010000001.1"/>
</dbReference>
<dbReference type="NCBIfam" id="TIGR00225">
    <property type="entry name" value="prc"/>
    <property type="match status" value="1"/>
</dbReference>
<evidence type="ECO:0000256" key="3">
    <source>
        <dbReference type="ARBA" id="ARBA00022801"/>
    </source>
</evidence>
<evidence type="ECO:0000313" key="10">
    <source>
        <dbReference type="Proteomes" id="UP000701702"/>
    </source>
</evidence>
<evidence type="ECO:0000256" key="4">
    <source>
        <dbReference type="ARBA" id="ARBA00022825"/>
    </source>
</evidence>
<feature type="region of interest" description="Disordered" evidence="6">
    <location>
        <begin position="429"/>
        <end position="532"/>
    </location>
</feature>
<evidence type="ECO:0000256" key="2">
    <source>
        <dbReference type="ARBA" id="ARBA00022670"/>
    </source>
</evidence>
<feature type="signal peptide" evidence="7">
    <location>
        <begin position="1"/>
        <end position="29"/>
    </location>
</feature>
<dbReference type="SMART" id="SM00228">
    <property type="entry name" value="PDZ"/>
    <property type="match status" value="1"/>
</dbReference>
<dbReference type="InterPro" id="IPR036034">
    <property type="entry name" value="PDZ_sf"/>
</dbReference>
<keyword evidence="2 5" id="KW-0645">Protease</keyword>
<dbReference type="Proteomes" id="UP000701702">
    <property type="component" value="Unassembled WGS sequence"/>
</dbReference>
<sequence length="532" mass="58110">MRKTLKNISLVSVGLVAGVLATLQISATAQNSAGPLPLDQLRLMADIFGQIKREYVEPVDDKKLLTEAIKGMVASLDPHSAYLDEKDFKELQEGTRGRFAGLGIEISQEEGLVKVINPIEDTPAFRAGIQPGDLITRIDDKPVRGLPLEQAVKRMRGEPGTKVTLTIYRKSEERTFPISITRAEIRVQSVKTKMLDNNTIGWVRLTSFQERTVADLGRRLNEMAQKNPGLKGIVLDLRNNGGGVLQGAVGVAAAFLPDDSTVVSTNGQVPDAKRVYKATFNNYRLSSLEDDPLKDLPALYKKIPMVVLTNAYSASASEIVAGALQDHHRALIMGKTTFGKGSVQTVRPLTNDTGIKLTIAYYYTPTGKSIQAKGIRPDIPVDQNPEGDPDDALITREIDTERHLHNKQESEEPEMNEREQRRVEELRRLEEENAKKTPEEREKERRKKPIEFGSADDFMLQQAIAQLDGQPVKRSKSKLETNPPADKPAKAAPAKKGASAPAAKPAAPAPGKQPPASAPIGEPLGTPTGKAP</sequence>
<protein>
    <recommendedName>
        <fullName evidence="8">PDZ domain-containing protein</fullName>
    </recommendedName>
</protein>
<accession>A0ABN7XTT6</accession>
<name>A0ABN7XTT6_9BURK</name>
<dbReference type="PANTHER" id="PTHR32060">
    <property type="entry name" value="TAIL-SPECIFIC PROTEASE"/>
    <property type="match status" value="1"/>
</dbReference>
<feature type="compositionally biased region" description="Pro residues" evidence="6">
    <location>
        <begin position="507"/>
        <end position="517"/>
    </location>
</feature>
<dbReference type="EMBL" id="CAJZAF010000001">
    <property type="protein sequence ID" value="CAG9163381.1"/>
    <property type="molecule type" value="Genomic_DNA"/>
</dbReference>
<dbReference type="Pfam" id="PF13180">
    <property type="entry name" value="PDZ_2"/>
    <property type="match status" value="1"/>
</dbReference>
<dbReference type="CDD" id="cd06782">
    <property type="entry name" value="cpPDZ_CPP-like"/>
    <property type="match status" value="1"/>
</dbReference>
<evidence type="ECO:0000256" key="1">
    <source>
        <dbReference type="ARBA" id="ARBA00009179"/>
    </source>
</evidence>
<dbReference type="CDD" id="cd07560">
    <property type="entry name" value="Peptidase_S41_CPP"/>
    <property type="match status" value="1"/>
</dbReference>
<dbReference type="InterPro" id="IPR001478">
    <property type="entry name" value="PDZ"/>
</dbReference>